<dbReference type="GeneID" id="37032404"/>
<dbReference type="InParanoid" id="A0A316VW28"/>
<gene>
    <name evidence="1" type="ORF">IE81DRAFT_161229</name>
</gene>
<evidence type="ECO:0000313" key="2">
    <source>
        <dbReference type="Proteomes" id="UP000245783"/>
    </source>
</evidence>
<sequence length="176" mass="19599">MRARAPAAIKQELVVFSLLSAPLLPHIEKPEPLAVRDALPNYSSRRARGDLSCLLARWRLPFRLARACGEKRASYARLQRHSRSRGLKVHVMHVCSIFKHPPARSMVSLANDMTSDHAGATQSSRAVTNAWVRPALAPIQPRDARNVLHSHSHQLRSAVPAFVLPPRASLYKDSRA</sequence>
<dbReference type="Proteomes" id="UP000245783">
    <property type="component" value="Unassembled WGS sequence"/>
</dbReference>
<keyword evidence="2" id="KW-1185">Reference proteome</keyword>
<dbReference type="EMBL" id="KZ819389">
    <property type="protein sequence ID" value="PWN41700.1"/>
    <property type="molecule type" value="Genomic_DNA"/>
</dbReference>
<proteinExistence type="predicted"/>
<organism evidence="1 2">
    <name type="scientific">Ceraceosorus guamensis</name>
    <dbReference type="NCBI Taxonomy" id="1522189"/>
    <lineage>
        <taxon>Eukaryota</taxon>
        <taxon>Fungi</taxon>
        <taxon>Dikarya</taxon>
        <taxon>Basidiomycota</taxon>
        <taxon>Ustilaginomycotina</taxon>
        <taxon>Exobasidiomycetes</taxon>
        <taxon>Ceraceosorales</taxon>
        <taxon>Ceraceosoraceae</taxon>
        <taxon>Ceraceosorus</taxon>
    </lineage>
</organism>
<evidence type="ECO:0000313" key="1">
    <source>
        <dbReference type="EMBL" id="PWN41700.1"/>
    </source>
</evidence>
<protein>
    <submittedName>
        <fullName evidence="1">Uncharacterized protein</fullName>
    </submittedName>
</protein>
<reference evidence="1 2" key="1">
    <citation type="journal article" date="2018" name="Mol. Biol. Evol.">
        <title>Broad Genomic Sampling Reveals a Smut Pathogenic Ancestry of the Fungal Clade Ustilaginomycotina.</title>
        <authorList>
            <person name="Kijpornyongpan T."/>
            <person name="Mondo S.J."/>
            <person name="Barry K."/>
            <person name="Sandor L."/>
            <person name="Lee J."/>
            <person name="Lipzen A."/>
            <person name="Pangilinan J."/>
            <person name="LaButti K."/>
            <person name="Hainaut M."/>
            <person name="Henrissat B."/>
            <person name="Grigoriev I.V."/>
            <person name="Spatafora J.W."/>
            <person name="Aime M.C."/>
        </authorList>
    </citation>
    <scope>NUCLEOTIDE SEQUENCE [LARGE SCALE GENOMIC DNA]</scope>
    <source>
        <strain evidence="1 2">MCA 4658</strain>
    </source>
</reference>
<name>A0A316VW28_9BASI</name>
<dbReference type="AlphaFoldDB" id="A0A316VW28"/>
<dbReference type="RefSeq" id="XP_025368860.1">
    <property type="nucleotide sequence ID" value="XM_025510534.1"/>
</dbReference>
<accession>A0A316VW28</accession>